<organism evidence="2 3">
    <name type="scientific">Malus baccata</name>
    <name type="common">Siberian crab apple</name>
    <name type="synonym">Pyrus baccata</name>
    <dbReference type="NCBI Taxonomy" id="106549"/>
    <lineage>
        <taxon>Eukaryota</taxon>
        <taxon>Viridiplantae</taxon>
        <taxon>Streptophyta</taxon>
        <taxon>Embryophyta</taxon>
        <taxon>Tracheophyta</taxon>
        <taxon>Spermatophyta</taxon>
        <taxon>Magnoliopsida</taxon>
        <taxon>eudicotyledons</taxon>
        <taxon>Gunneridae</taxon>
        <taxon>Pentapetalae</taxon>
        <taxon>rosids</taxon>
        <taxon>fabids</taxon>
        <taxon>Rosales</taxon>
        <taxon>Rosaceae</taxon>
        <taxon>Amygdaloideae</taxon>
        <taxon>Maleae</taxon>
        <taxon>Malus</taxon>
    </lineage>
</organism>
<comment type="caution">
    <text evidence="2">The sequence shown here is derived from an EMBL/GenBank/DDBJ whole genome shotgun (WGS) entry which is preliminary data.</text>
</comment>
<dbReference type="EMBL" id="VIEB01000309">
    <property type="protein sequence ID" value="TQD95590.1"/>
    <property type="molecule type" value="Genomic_DNA"/>
</dbReference>
<feature type="compositionally biased region" description="Basic and acidic residues" evidence="1">
    <location>
        <begin position="71"/>
        <end position="89"/>
    </location>
</feature>
<feature type="region of interest" description="Disordered" evidence="1">
    <location>
        <begin position="1"/>
        <end position="89"/>
    </location>
</feature>
<gene>
    <name evidence="2" type="ORF">C1H46_018738</name>
</gene>
<keyword evidence="3" id="KW-1185">Reference proteome</keyword>
<feature type="compositionally biased region" description="Basic and acidic residues" evidence="1">
    <location>
        <begin position="1"/>
        <end position="23"/>
    </location>
</feature>
<sequence length="89" mass="10246">MREEEKDGKGKGGREEPGKGFRVEEEEVDVGRGMGKGDERGGKRWKRQRRKKEGSGLLPTSNKRKGGWLKLETEDRARGYGERSKERER</sequence>
<protein>
    <submittedName>
        <fullName evidence="2">Uncharacterized protein</fullName>
    </submittedName>
</protein>
<feature type="compositionally biased region" description="Basic residues" evidence="1">
    <location>
        <begin position="43"/>
        <end position="52"/>
    </location>
</feature>
<evidence type="ECO:0000313" key="3">
    <source>
        <dbReference type="Proteomes" id="UP000315295"/>
    </source>
</evidence>
<dbReference type="Proteomes" id="UP000315295">
    <property type="component" value="Unassembled WGS sequence"/>
</dbReference>
<accession>A0A540MA17</accession>
<evidence type="ECO:0000256" key="1">
    <source>
        <dbReference type="SAM" id="MobiDB-lite"/>
    </source>
</evidence>
<evidence type="ECO:0000313" key="2">
    <source>
        <dbReference type="EMBL" id="TQD95590.1"/>
    </source>
</evidence>
<reference evidence="2 3" key="1">
    <citation type="journal article" date="2019" name="G3 (Bethesda)">
        <title>Sequencing of a Wild Apple (Malus baccata) Genome Unravels the Differences Between Cultivated and Wild Apple Species Regarding Disease Resistance and Cold Tolerance.</title>
        <authorList>
            <person name="Chen X."/>
        </authorList>
    </citation>
    <scope>NUCLEOTIDE SEQUENCE [LARGE SCALE GENOMIC DNA]</scope>
    <source>
        <strain evidence="3">cv. Shandingzi</strain>
        <tissue evidence="2">Leaves</tissue>
    </source>
</reference>
<proteinExistence type="predicted"/>
<dbReference type="AlphaFoldDB" id="A0A540MA17"/>
<name>A0A540MA17_MALBA</name>